<proteinExistence type="inferred from homology"/>
<evidence type="ECO:0000256" key="8">
    <source>
        <dbReference type="ARBA" id="ARBA00022842"/>
    </source>
</evidence>
<dbReference type="Pfam" id="PF02875">
    <property type="entry name" value="Mur_ligase_C"/>
    <property type="match status" value="1"/>
</dbReference>
<dbReference type="EMBL" id="MNTG01000043">
    <property type="protein sequence ID" value="OLA36610.1"/>
    <property type="molecule type" value="Genomic_DNA"/>
</dbReference>
<feature type="domain" description="Mur ligase C-terminal" evidence="12">
    <location>
        <begin position="298"/>
        <end position="415"/>
    </location>
</feature>
<keyword evidence="6 11" id="KW-0547">Nucleotide-binding</keyword>
<dbReference type="InterPro" id="IPR001645">
    <property type="entry name" value="Folylpolyglutamate_synth"/>
</dbReference>
<dbReference type="InterPro" id="IPR018109">
    <property type="entry name" value="Folylpolyglutamate_synth_CS"/>
</dbReference>
<dbReference type="FunFam" id="3.40.1190.10:FF:000011">
    <property type="entry name" value="Folylpolyglutamate synthase/dihydrofolate synthase"/>
    <property type="match status" value="1"/>
</dbReference>
<dbReference type="PROSITE" id="PS01012">
    <property type="entry name" value="FOLYLPOLYGLU_SYNT_2"/>
    <property type="match status" value="1"/>
</dbReference>
<evidence type="ECO:0000313" key="14">
    <source>
        <dbReference type="EMBL" id="OLA36610.1"/>
    </source>
</evidence>
<evidence type="ECO:0000256" key="10">
    <source>
        <dbReference type="ARBA" id="ARBA00047493"/>
    </source>
</evidence>
<dbReference type="InterPro" id="IPR013221">
    <property type="entry name" value="Mur_ligase_cen"/>
</dbReference>
<evidence type="ECO:0000256" key="4">
    <source>
        <dbReference type="ARBA" id="ARBA00022598"/>
    </source>
</evidence>
<dbReference type="PIRSF" id="PIRSF001563">
    <property type="entry name" value="Folylpolyglu_synth"/>
    <property type="match status" value="1"/>
</dbReference>
<dbReference type="SUPFAM" id="SSF53623">
    <property type="entry name" value="MurD-like peptide ligases, catalytic domain"/>
    <property type="match status" value="1"/>
</dbReference>
<comment type="similarity">
    <text evidence="2 11">Belongs to the folylpolyglutamate synthase family.</text>
</comment>
<evidence type="ECO:0000256" key="6">
    <source>
        <dbReference type="ARBA" id="ARBA00022741"/>
    </source>
</evidence>
<dbReference type="GO" id="GO:0046872">
    <property type="term" value="F:metal ion binding"/>
    <property type="evidence" value="ECO:0007669"/>
    <property type="project" value="UniProtKB-KW"/>
</dbReference>
<keyword evidence="7 11" id="KW-0067">ATP-binding</keyword>
<dbReference type="InterPro" id="IPR036565">
    <property type="entry name" value="Mur-like_cat_sf"/>
</dbReference>
<dbReference type="Gene3D" id="3.90.190.20">
    <property type="entry name" value="Mur ligase, C-terminal domain"/>
    <property type="match status" value="1"/>
</dbReference>
<evidence type="ECO:0000256" key="7">
    <source>
        <dbReference type="ARBA" id="ARBA00022840"/>
    </source>
</evidence>
<comment type="cofactor">
    <cofactor evidence="1">
        <name>Mg(2+)</name>
        <dbReference type="ChEBI" id="CHEBI:18420"/>
    </cofactor>
</comment>
<evidence type="ECO:0000256" key="1">
    <source>
        <dbReference type="ARBA" id="ARBA00001946"/>
    </source>
</evidence>
<dbReference type="NCBIfam" id="TIGR01499">
    <property type="entry name" value="folC"/>
    <property type="match status" value="1"/>
</dbReference>
<dbReference type="Pfam" id="PF08245">
    <property type="entry name" value="Mur_ligase_M"/>
    <property type="match status" value="1"/>
</dbReference>
<accession>A0A1Q6R2S0</accession>
<keyword evidence="4 11" id="KW-0436">Ligase</keyword>
<comment type="caution">
    <text evidence="14">The sequence shown here is derived from an EMBL/GenBank/DDBJ whole genome shotgun (WGS) entry which is preliminary data.</text>
</comment>
<dbReference type="Gene3D" id="3.40.1190.10">
    <property type="entry name" value="Mur-like, catalytic domain"/>
    <property type="match status" value="1"/>
</dbReference>
<dbReference type="GO" id="GO:0008841">
    <property type="term" value="F:dihydrofolate synthase activity"/>
    <property type="evidence" value="ECO:0007669"/>
    <property type="project" value="TreeGrafter"/>
</dbReference>
<sequence>MNYTESLAYLDSLGKFGIKLGMERIEGLLRELGNPEQKIKTVHVTGTNGKGSVTSMITNILLAANLKVGKFTSPHLVKYNERINLNGKDISDEDFATAITAVKVAADSVVKKGVCEQPTQFEILTAAAFLYFYLQKVDYAIIEVGMGGLWDSTNVITPVVSVITNVALDHTDRCGKTLERIAMQKAGIIKEKVPLVTAAEGNEALGPIVSLAMFKEAPVYLYGKAFHGTEVKSSMEGQTFTLHAGDFYHSDYEIKLPGEHQIKNTSVAIVAAKLVSKQDDRINELALHVGVANTVWPGRLERIHKNPDIILDGAHNPDGAKALRNALDKYYPGKQVQFVFGMMGDKDMCGVIKTLIKQDDVVYTVRADEGARAAEAADLAKLVGRNAVAEADLATAYDAAIRNAGTDGVVCVCGSLYLVGEFKKMLLADKRGMN</sequence>
<dbReference type="SUPFAM" id="SSF53244">
    <property type="entry name" value="MurD-like peptide ligases, peptide-binding domain"/>
    <property type="match status" value="1"/>
</dbReference>
<reference evidence="14 15" key="1">
    <citation type="journal article" date="2016" name="Nat. Biotechnol.">
        <title>Measurement of bacterial replication rates in microbial communities.</title>
        <authorList>
            <person name="Brown C.T."/>
            <person name="Olm M.R."/>
            <person name="Thomas B.C."/>
            <person name="Banfield J.F."/>
        </authorList>
    </citation>
    <scope>NUCLEOTIDE SEQUENCE [LARGE SCALE GENOMIC DNA]</scope>
    <source>
        <strain evidence="14">46_33</strain>
    </source>
</reference>
<keyword evidence="5" id="KW-0479">Metal-binding</keyword>
<dbReference type="GO" id="GO:0005737">
    <property type="term" value="C:cytoplasm"/>
    <property type="evidence" value="ECO:0007669"/>
    <property type="project" value="TreeGrafter"/>
</dbReference>
<dbReference type="PANTHER" id="PTHR11136:SF0">
    <property type="entry name" value="DIHYDROFOLATE SYNTHETASE-RELATED"/>
    <property type="match status" value="1"/>
</dbReference>
<dbReference type="AlphaFoldDB" id="A0A1Q6R2S0"/>
<gene>
    <name evidence="14" type="ORF">BHW43_09235</name>
</gene>
<evidence type="ECO:0000259" key="13">
    <source>
        <dbReference type="Pfam" id="PF08245"/>
    </source>
</evidence>
<dbReference type="InterPro" id="IPR036615">
    <property type="entry name" value="Mur_ligase_C_dom_sf"/>
</dbReference>
<evidence type="ECO:0000256" key="2">
    <source>
        <dbReference type="ARBA" id="ARBA00008276"/>
    </source>
</evidence>
<evidence type="ECO:0000256" key="9">
    <source>
        <dbReference type="ARBA" id="ARBA00030592"/>
    </source>
</evidence>
<dbReference type="EC" id="6.3.2.17" evidence="3"/>
<evidence type="ECO:0000256" key="5">
    <source>
        <dbReference type="ARBA" id="ARBA00022723"/>
    </source>
</evidence>
<dbReference type="PANTHER" id="PTHR11136">
    <property type="entry name" value="FOLYLPOLYGLUTAMATE SYNTHASE-RELATED"/>
    <property type="match status" value="1"/>
</dbReference>
<evidence type="ECO:0000259" key="12">
    <source>
        <dbReference type="Pfam" id="PF02875"/>
    </source>
</evidence>
<name>A0A1Q6R2S0_9FIRM</name>
<dbReference type="STRING" id="626940.BHW43_09235"/>
<comment type="catalytic activity">
    <reaction evidence="10">
        <text>(6S)-5,6,7,8-tetrahydrofolyl-(gamma-L-Glu)(n) + L-glutamate + ATP = (6S)-5,6,7,8-tetrahydrofolyl-(gamma-L-Glu)(n+1) + ADP + phosphate + H(+)</text>
        <dbReference type="Rhea" id="RHEA:10580"/>
        <dbReference type="Rhea" id="RHEA-COMP:14738"/>
        <dbReference type="Rhea" id="RHEA-COMP:14740"/>
        <dbReference type="ChEBI" id="CHEBI:15378"/>
        <dbReference type="ChEBI" id="CHEBI:29985"/>
        <dbReference type="ChEBI" id="CHEBI:30616"/>
        <dbReference type="ChEBI" id="CHEBI:43474"/>
        <dbReference type="ChEBI" id="CHEBI:141005"/>
        <dbReference type="ChEBI" id="CHEBI:456216"/>
        <dbReference type="EC" id="6.3.2.17"/>
    </reaction>
</comment>
<dbReference type="GO" id="GO:0005524">
    <property type="term" value="F:ATP binding"/>
    <property type="evidence" value="ECO:0007669"/>
    <property type="project" value="UniProtKB-KW"/>
</dbReference>
<feature type="domain" description="Mur ligase central" evidence="13">
    <location>
        <begin position="44"/>
        <end position="272"/>
    </location>
</feature>
<evidence type="ECO:0000256" key="3">
    <source>
        <dbReference type="ARBA" id="ARBA00013025"/>
    </source>
</evidence>
<keyword evidence="8" id="KW-0460">Magnesium</keyword>
<dbReference type="Proteomes" id="UP000186777">
    <property type="component" value="Unassembled WGS sequence"/>
</dbReference>
<dbReference type="GO" id="GO:0004326">
    <property type="term" value="F:tetrahydrofolylpolyglutamate synthase activity"/>
    <property type="evidence" value="ECO:0007669"/>
    <property type="project" value="UniProtKB-EC"/>
</dbReference>
<dbReference type="RefSeq" id="WP_303680330.1">
    <property type="nucleotide sequence ID" value="NZ_MNTG01000043.1"/>
</dbReference>
<protein>
    <recommendedName>
        <fullName evidence="3">tetrahydrofolate synthase</fullName>
        <ecNumber evidence="3">6.3.2.17</ecNumber>
    </recommendedName>
    <alternativeName>
        <fullName evidence="9">Tetrahydrofolylpolyglutamate synthase</fullName>
    </alternativeName>
</protein>
<dbReference type="InterPro" id="IPR004101">
    <property type="entry name" value="Mur_ligase_C"/>
</dbReference>
<evidence type="ECO:0000256" key="11">
    <source>
        <dbReference type="PIRNR" id="PIRNR001563"/>
    </source>
</evidence>
<organism evidence="14 15">
    <name type="scientific">Phascolarctobacterium succinatutens</name>
    <dbReference type="NCBI Taxonomy" id="626940"/>
    <lineage>
        <taxon>Bacteria</taxon>
        <taxon>Bacillati</taxon>
        <taxon>Bacillota</taxon>
        <taxon>Negativicutes</taxon>
        <taxon>Acidaminococcales</taxon>
        <taxon>Acidaminococcaceae</taxon>
        <taxon>Phascolarctobacterium</taxon>
    </lineage>
</organism>
<evidence type="ECO:0000313" key="15">
    <source>
        <dbReference type="Proteomes" id="UP000186777"/>
    </source>
</evidence>